<reference evidence="1" key="1">
    <citation type="submission" date="2022-08" db="EMBL/GenBank/DDBJ databases">
        <title>A Global Phylogenomic Analysis of the Shiitake Genus Lentinula.</title>
        <authorList>
            <consortium name="DOE Joint Genome Institute"/>
            <person name="Sierra-Patev S."/>
            <person name="Min B."/>
            <person name="Naranjo-Ortiz M."/>
            <person name="Looney B."/>
            <person name="Konkel Z."/>
            <person name="Slot J.C."/>
            <person name="Sakamoto Y."/>
            <person name="Steenwyk J.L."/>
            <person name="Rokas A."/>
            <person name="Carro J."/>
            <person name="Camarero S."/>
            <person name="Ferreira P."/>
            <person name="Molpeceres G."/>
            <person name="Ruiz-Duenas F.J."/>
            <person name="Serrano A."/>
            <person name="Henrissat B."/>
            <person name="Drula E."/>
            <person name="Hughes K.W."/>
            <person name="Mata J.L."/>
            <person name="Ishikawa N.K."/>
            <person name="Vargas-Isla R."/>
            <person name="Ushijima S."/>
            <person name="Smith C.A."/>
            <person name="Ahrendt S."/>
            <person name="Andreopoulos W."/>
            <person name="He G."/>
            <person name="Labutti K."/>
            <person name="Lipzen A."/>
            <person name="Ng V."/>
            <person name="Riley R."/>
            <person name="Sandor L."/>
            <person name="Barry K."/>
            <person name="Martinez A.T."/>
            <person name="Xiao Y."/>
            <person name="Gibbons J.G."/>
            <person name="Terashima K."/>
            <person name="Grigoriev I.V."/>
            <person name="Hibbett D.S."/>
        </authorList>
    </citation>
    <scope>NUCLEOTIDE SEQUENCE</scope>
    <source>
        <strain evidence="1">RHP3577 ss4</strain>
    </source>
</reference>
<name>A0ABQ8V6I4_9AGAR</name>
<comment type="caution">
    <text evidence="1">The sequence shown here is derived from an EMBL/GenBank/DDBJ whole genome shotgun (WGS) entry which is preliminary data.</text>
</comment>
<organism evidence="1 2">
    <name type="scientific">Lentinula lateritia</name>
    <dbReference type="NCBI Taxonomy" id="40482"/>
    <lineage>
        <taxon>Eukaryota</taxon>
        <taxon>Fungi</taxon>
        <taxon>Dikarya</taxon>
        <taxon>Basidiomycota</taxon>
        <taxon>Agaricomycotina</taxon>
        <taxon>Agaricomycetes</taxon>
        <taxon>Agaricomycetidae</taxon>
        <taxon>Agaricales</taxon>
        <taxon>Marasmiineae</taxon>
        <taxon>Omphalotaceae</taxon>
        <taxon>Lentinula</taxon>
    </lineage>
</organism>
<keyword evidence="2" id="KW-1185">Reference proteome</keyword>
<evidence type="ECO:0000313" key="2">
    <source>
        <dbReference type="Proteomes" id="UP001150217"/>
    </source>
</evidence>
<sequence>MNSNLPTKDWIVYQLPRLVFFKYPNHVLGTFHLITEVDAEVVPKPKSIQKSRPKAPAYEMHGPLILGFAFSFGELDKRAFERFPEYRELGQQSPQPDHNYICLSRRQRHRRLGHVQDPLIDLVMSRSATVHFASSPELDAPVAPKRKPIRRPRSKAPAYETHGPLVLGFAFTIEELQKRALERLPEYRELSQQSPLPLMKMIPKAQRLIYDLCDDIDHLWPQAFKGWGMDPNTRGGLHIVGLSHNRDADRLSMPTREQAEEMRKILGCGEAHWYSDLVPPSKFNYRTSRF</sequence>
<gene>
    <name evidence="1" type="ORF">C8R41DRAFT_923735</name>
</gene>
<proteinExistence type="predicted"/>
<accession>A0ABQ8V6I4</accession>
<dbReference type="EMBL" id="JANVFT010000075">
    <property type="protein sequence ID" value="KAJ4475132.1"/>
    <property type="molecule type" value="Genomic_DNA"/>
</dbReference>
<evidence type="ECO:0000313" key="1">
    <source>
        <dbReference type="EMBL" id="KAJ4475132.1"/>
    </source>
</evidence>
<protein>
    <submittedName>
        <fullName evidence="1">Uncharacterized protein</fullName>
    </submittedName>
</protein>
<dbReference type="Proteomes" id="UP001150217">
    <property type="component" value="Unassembled WGS sequence"/>
</dbReference>